<protein>
    <submittedName>
        <fullName evidence="2">Uncharacterized protein</fullName>
    </submittedName>
</protein>
<name>A0ABQ9H104_9NEOP</name>
<feature type="compositionally biased region" description="Polar residues" evidence="1">
    <location>
        <begin position="498"/>
        <end position="510"/>
    </location>
</feature>
<evidence type="ECO:0000256" key="1">
    <source>
        <dbReference type="SAM" id="MobiDB-lite"/>
    </source>
</evidence>
<feature type="compositionally biased region" description="Basic and acidic residues" evidence="1">
    <location>
        <begin position="856"/>
        <end position="871"/>
    </location>
</feature>
<gene>
    <name evidence="2" type="ORF">PR048_022408</name>
</gene>
<proteinExistence type="predicted"/>
<feature type="region of interest" description="Disordered" evidence="1">
    <location>
        <begin position="595"/>
        <end position="614"/>
    </location>
</feature>
<feature type="region of interest" description="Disordered" evidence="1">
    <location>
        <begin position="846"/>
        <end position="871"/>
    </location>
</feature>
<organism evidence="2 3">
    <name type="scientific">Dryococelus australis</name>
    <dbReference type="NCBI Taxonomy" id="614101"/>
    <lineage>
        <taxon>Eukaryota</taxon>
        <taxon>Metazoa</taxon>
        <taxon>Ecdysozoa</taxon>
        <taxon>Arthropoda</taxon>
        <taxon>Hexapoda</taxon>
        <taxon>Insecta</taxon>
        <taxon>Pterygota</taxon>
        <taxon>Neoptera</taxon>
        <taxon>Polyneoptera</taxon>
        <taxon>Phasmatodea</taxon>
        <taxon>Verophasmatodea</taxon>
        <taxon>Anareolatae</taxon>
        <taxon>Phasmatidae</taxon>
        <taxon>Eurycanthinae</taxon>
        <taxon>Dryococelus</taxon>
    </lineage>
</organism>
<evidence type="ECO:0000313" key="2">
    <source>
        <dbReference type="EMBL" id="KAJ8877945.1"/>
    </source>
</evidence>
<feature type="compositionally biased region" description="Basic and acidic residues" evidence="1">
    <location>
        <begin position="311"/>
        <end position="329"/>
    </location>
</feature>
<evidence type="ECO:0000313" key="3">
    <source>
        <dbReference type="Proteomes" id="UP001159363"/>
    </source>
</evidence>
<dbReference type="EMBL" id="JARBHB010000008">
    <property type="protein sequence ID" value="KAJ8877945.1"/>
    <property type="molecule type" value="Genomic_DNA"/>
</dbReference>
<reference evidence="2 3" key="1">
    <citation type="submission" date="2023-02" db="EMBL/GenBank/DDBJ databases">
        <title>LHISI_Scaffold_Assembly.</title>
        <authorList>
            <person name="Stuart O.P."/>
            <person name="Cleave R."/>
            <person name="Magrath M.J.L."/>
            <person name="Mikheyev A.S."/>
        </authorList>
    </citation>
    <scope>NUCLEOTIDE SEQUENCE [LARGE SCALE GENOMIC DNA]</scope>
    <source>
        <strain evidence="2">Daus_M_001</strain>
        <tissue evidence="2">Leg muscle</tissue>
    </source>
</reference>
<dbReference type="Proteomes" id="UP001159363">
    <property type="component" value="Chromosome 7"/>
</dbReference>
<accession>A0ABQ9H104</accession>
<feature type="region of interest" description="Disordered" evidence="1">
    <location>
        <begin position="290"/>
        <end position="338"/>
    </location>
</feature>
<sequence length="967" mass="106036">MGSSDELHRYFHQQLLYLRTIVACFSAIADYILTPCCESSNISVIDSPNNNYRVMYVVSGDGNQGRWGGQPVRGGQGYKEAPDSLSHTLVQDTNPNRRSEIAVQGRLKLTDTPAMSTTLVTRMLGSSVKTTKRKDAVVSSSAYCHGTGELFGNVFRELLSLRADVALHDVQITGHLYSTDLSSPEALQEVINCFPPRRSKFNPRLGIFTCGNRAGHAVGQRVFSGISHFPRPFILAPLHNPFTNSSTRDAAPLSARCHDACVNTSVLPELYFIEHRVVDKPLAETAESQVLTEVQGRCPEAGSYETSAPPGEKRERKNPGRSNPEENSPRRKYIMRSPLHSSPHAIGRGSLAYPVLAVERECLSSPLLLKNKESWPRSHWGDLTFHACAHAPEIATATDRAWTTSNPPAFSISPGSEGFPKPGVAYLIICAILTPFMLALVHRENSAGTLEHCYSLSEVIMGCQGLNVIFQKRRMGSSLRRSGANEATPKEGPRGTFSEGTVTWGTTRASPCSPGRVNPTSESTCAKSLLPCGEVLQGELVLAQCCTFSVHAAGASNHRATIAKRNVFRPLTSEQRGTHYTGPVASPTGLRYTGGCLRDPREGPQAKVRRATPPRIESCSSRWEAVSLTTAPPRFPRQAGRVIRRPWPKVNGAAYDLAIAMTRETASSRLDAGLLAKALLWQGLKASVYLKLSSIFEADKHEGNKVDTASCIKCAITAQGPVALLDSIVLCTLEPQVFVHWLLPQRVASVTPHLAVLRSLLVSLQVCYWFRVVQGVSNKLRSNYKVNFSARSCAATPNSPCREATMFFTIARCMNDNQHRPPIWVAELVHLGFVDRSVGHNMIRDRTSEPTSRWGDVGDGKQNHQEKSSREPWRTVVELRLQLKNYCSGAAVAEWLDCSSSTKANRVHSSAADQRVFSGISRLPRLLIPELLHTRLTSSSSALQTSMLRPCVSCTTESYQPCPQSDC</sequence>
<comment type="caution">
    <text evidence="2">The sequence shown here is derived from an EMBL/GenBank/DDBJ whole genome shotgun (WGS) entry which is preliminary data.</text>
</comment>
<keyword evidence="3" id="KW-1185">Reference proteome</keyword>
<feature type="region of interest" description="Disordered" evidence="1">
    <location>
        <begin position="479"/>
        <end position="517"/>
    </location>
</feature>